<name>A0A1Y3XTK9_9ACTN</name>
<dbReference type="Pfam" id="PF01797">
    <property type="entry name" value="Y1_Tnp"/>
    <property type="match status" value="1"/>
</dbReference>
<comment type="caution">
    <text evidence="2">The sequence shown here is derived from an EMBL/GenBank/DDBJ whole genome shotgun (WGS) entry which is preliminary data.</text>
</comment>
<dbReference type="Proteomes" id="UP000195781">
    <property type="component" value="Unassembled WGS sequence"/>
</dbReference>
<dbReference type="PANTHER" id="PTHR34322">
    <property type="entry name" value="TRANSPOSASE, Y1_TNP DOMAIN-CONTAINING"/>
    <property type="match status" value="1"/>
</dbReference>
<sequence>MPRTARQVSRSGWYHVIARGNGRQLLFEDDADRERFCQLMAEHLEDAEVSLGAWCLMSNHVHLLVEDPLQRLSQAMHGLETAYALRFNARTGHVGAVFQGRFKSIPIESDRQLLAVVRYIHENPERAGVVRADSYRWSSYHEYAGSFGLCDAPSIRELMDDYGGFAALCADKRFEGYVERSNGRVADEDALVAARAALAGGDPAKLKELAVARRNEGLQQLRSFGLTVKQIERLTGIGRAVIARETRGVARRGDKLP</sequence>
<dbReference type="AlphaFoldDB" id="A0A1Y3XTK9"/>
<dbReference type="SMART" id="SM01321">
    <property type="entry name" value="Y1_Tnp"/>
    <property type="match status" value="1"/>
</dbReference>
<feature type="domain" description="Transposase IS200-like" evidence="1">
    <location>
        <begin position="9"/>
        <end position="123"/>
    </location>
</feature>
<dbReference type="InterPro" id="IPR002686">
    <property type="entry name" value="Transposase_17"/>
</dbReference>
<dbReference type="GO" id="GO:0006313">
    <property type="term" value="P:DNA transposition"/>
    <property type="evidence" value="ECO:0007669"/>
    <property type="project" value="InterPro"/>
</dbReference>
<dbReference type="SUPFAM" id="SSF143422">
    <property type="entry name" value="Transposase IS200-like"/>
    <property type="match status" value="1"/>
</dbReference>
<dbReference type="RefSeq" id="WP_094335272.1">
    <property type="nucleotide sequence ID" value="NZ_NFIE01000007.1"/>
</dbReference>
<dbReference type="InterPro" id="IPR036515">
    <property type="entry name" value="Transposase_17_sf"/>
</dbReference>
<accession>A0A1Y3XTK9</accession>
<gene>
    <name evidence="2" type="ORF">B5G02_03915</name>
</gene>
<dbReference type="PANTHER" id="PTHR34322:SF2">
    <property type="entry name" value="TRANSPOSASE IS200-LIKE DOMAIN-CONTAINING PROTEIN"/>
    <property type="match status" value="1"/>
</dbReference>
<organism evidence="2 3">
    <name type="scientific">[Collinsella] massiliensis</name>
    <dbReference type="NCBI Taxonomy" id="1232426"/>
    <lineage>
        <taxon>Bacteria</taxon>
        <taxon>Bacillati</taxon>
        <taxon>Actinomycetota</taxon>
        <taxon>Coriobacteriia</taxon>
        <taxon>Coriobacteriales</taxon>
        <taxon>Coriobacteriaceae</taxon>
        <taxon>Enorma</taxon>
    </lineage>
</organism>
<dbReference type="EMBL" id="NFIE01000007">
    <property type="protein sequence ID" value="OUN88916.1"/>
    <property type="molecule type" value="Genomic_DNA"/>
</dbReference>
<dbReference type="OrthoDB" id="9814067at2"/>
<evidence type="ECO:0000313" key="3">
    <source>
        <dbReference type="Proteomes" id="UP000195781"/>
    </source>
</evidence>
<protein>
    <submittedName>
        <fullName evidence="2">Transposase</fullName>
    </submittedName>
</protein>
<reference evidence="3" key="1">
    <citation type="submission" date="2017-04" db="EMBL/GenBank/DDBJ databases">
        <title>Function of individual gut microbiota members based on whole genome sequencing of pure cultures obtained from chicken caecum.</title>
        <authorList>
            <person name="Medvecky M."/>
            <person name="Cejkova D."/>
            <person name="Polansky O."/>
            <person name="Karasova D."/>
            <person name="Kubasova T."/>
            <person name="Cizek A."/>
            <person name="Rychlik I."/>
        </authorList>
    </citation>
    <scope>NUCLEOTIDE SEQUENCE [LARGE SCALE GENOMIC DNA]</scope>
    <source>
        <strain evidence="3">An5</strain>
    </source>
</reference>
<keyword evidence="3" id="KW-1185">Reference proteome</keyword>
<dbReference type="GO" id="GO:0003677">
    <property type="term" value="F:DNA binding"/>
    <property type="evidence" value="ECO:0007669"/>
    <property type="project" value="InterPro"/>
</dbReference>
<proteinExistence type="predicted"/>
<evidence type="ECO:0000313" key="2">
    <source>
        <dbReference type="EMBL" id="OUN88916.1"/>
    </source>
</evidence>
<dbReference type="GO" id="GO:0004803">
    <property type="term" value="F:transposase activity"/>
    <property type="evidence" value="ECO:0007669"/>
    <property type="project" value="InterPro"/>
</dbReference>
<evidence type="ECO:0000259" key="1">
    <source>
        <dbReference type="SMART" id="SM01321"/>
    </source>
</evidence>
<dbReference type="Gene3D" id="3.30.70.1290">
    <property type="entry name" value="Transposase IS200-like"/>
    <property type="match status" value="1"/>
</dbReference>